<dbReference type="PANTHER" id="PTHR33376:SF5">
    <property type="entry name" value="EXTRACYTOPLASMIC SOLUTE RECEPTOR PROTEIN"/>
    <property type="match status" value="1"/>
</dbReference>
<accession>A0A2W5KD61</accession>
<comment type="caution">
    <text evidence="3">The sequence shown here is derived from an EMBL/GenBank/DDBJ whole genome shotgun (WGS) entry which is preliminary data.</text>
</comment>
<gene>
    <name evidence="3" type="ORF">DI564_10430</name>
</gene>
<dbReference type="Gene3D" id="3.40.190.170">
    <property type="entry name" value="Bacterial extracellular solute-binding protein, family 7"/>
    <property type="match status" value="1"/>
</dbReference>
<dbReference type="NCBIfam" id="NF037995">
    <property type="entry name" value="TRAP_S1"/>
    <property type="match status" value="1"/>
</dbReference>
<dbReference type="EMBL" id="QFPO01000008">
    <property type="protein sequence ID" value="PZQ13979.1"/>
    <property type="molecule type" value="Genomic_DNA"/>
</dbReference>
<sequence>MKLSTGPAWLRLAAVSFLALAGATVHAAPLRIATLAPDGTAWMREMRAGADAVKQKTDGRVEIKYFPGGVMGDSQTVLRKVKVGQLQGGAFTAGELSEVAKDVQIYSLPFLFRNLDEVDRVRAQLDEAVEASVRAAGFEPLGISGGGFAYLMSTRDLKSRDDLKAAKVWIPQGDKIAELAFRTAGITPIPLALSDVYTSLQTGLIDSAANTTAGAIAFQWHTKLKYMIDLPLSYVTGILVVDNKSWGKIDEADRAIVSAEFAAVFKRLDAQNRLDNAAALDALKQAGMTINQPVAADGKSWESLGTESYQELIRQGGITPDMQKKLEAVLASIRGGSR</sequence>
<keyword evidence="1 2" id="KW-0732">Signal</keyword>
<reference evidence="3 4" key="1">
    <citation type="submission" date="2017-08" db="EMBL/GenBank/DDBJ databases">
        <title>Infants hospitalized years apart are colonized by the same room-sourced microbial strains.</title>
        <authorList>
            <person name="Brooks B."/>
            <person name="Olm M.R."/>
            <person name="Firek B.A."/>
            <person name="Baker R."/>
            <person name="Thomas B.C."/>
            <person name="Morowitz M.J."/>
            <person name="Banfield J.F."/>
        </authorList>
    </citation>
    <scope>NUCLEOTIDE SEQUENCE [LARGE SCALE GENOMIC DNA]</scope>
    <source>
        <strain evidence="3">S2_005_003_R2_42</strain>
    </source>
</reference>
<dbReference type="Proteomes" id="UP000249046">
    <property type="component" value="Unassembled WGS sequence"/>
</dbReference>
<evidence type="ECO:0000313" key="4">
    <source>
        <dbReference type="Proteomes" id="UP000249046"/>
    </source>
</evidence>
<dbReference type="Pfam" id="PF03480">
    <property type="entry name" value="DctP"/>
    <property type="match status" value="1"/>
</dbReference>
<dbReference type="GO" id="GO:0055085">
    <property type="term" value="P:transmembrane transport"/>
    <property type="evidence" value="ECO:0007669"/>
    <property type="project" value="InterPro"/>
</dbReference>
<evidence type="ECO:0000256" key="1">
    <source>
        <dbReference type="ARBA" id="ARBA00022729"/>
    </source>
</evidence>
<dbReference type="InterPro" id="IPR038404">
    <property type="entry name" value="TRAP_DctP_sf"/>
</dbReference>
<feature type="signal peptide" evidence="2">
    <location>
        <begin position="1"/>
        <end position="27"/>
    </location>
</feature>
<evidence type="ECO:0000313" key="3">
    <source>
        <dbReference type="EMBL" id="PZQ13979.1"/>
    </source>
</evidence>
<feature type="chain" id="PRO_5015932697" evidence="2">
    <location>
        <begin position="28"/>
        <end position="338"/>
    </location>
</feature>
<proteinExistence type="predicted"/>
<dbReference type="PANTHER" id="PTHR33376">
    <property type="match status" value="1"/>
</dbReference>
<dbReference type="InterPro" id="IPR018389">
    <property type="entry name" value="DctP_fam"/>
</dbReference>
<protein>
    <submittedName>
        <fullName evidence="3">C4-dicarboxylate ABC transporter</fullName>
    </submittedName>
</protein>
<evidence type="ECO:0000256" key="2">
    <source>
        <dbReference type="SAM" id="SignalP"/>
    </source>
</evidence>
<dbReference type="CDD" id="cd13670">
    <property type="entry name" value="PBP2_TRAP_Tp0957_like"/>
    <property type="match status" value="1"/>
</dbReference>
<organism evidence="3 4">
    <name type="scientific">Rhodanobacter denitrificans</name>
    <dbReference type="NCBI Taxonomy" id="666685"/>
    <lineage>
        <taxon>Bacteria</taxon>
        <taxon>Pseudomonadati</taxon>
        <taxon>Pseudomonadota</taxon>
        <taxon>Gammaproteobacteria</taxon>
        <taxon>Lysobacterales</taxon>
        <taxon>Rhodanobacteraceae</taxon>
        <taxon>Rhodanobacter</taxon>
    </lineage>
</organism>
<name>A0A2W5KD61_9GAMM</name>
<dbReference type="AlphaFoldDB" id="A0A2W5KD61"/>